<name>J4H5B2_9APHY</name>
<dbReference type="CDD" id="cd00250">
    <property type="entry name" value="CAS_like"/>
    <property type="match status" value="1"/>
</dbReference>
<organism evidence="11 12">
    <name type="scientific">Fibroporia radiculosa</name>
    <dbReference type="NCBI Taxonomy" id="599839"/>
    <lineage>
        <taxon>Eukaryota</taxon>
        <taxon>Fungi</taxon>
        <taxon>Dikarya</taxon>
        <taxon>Basidiomycota</taxon>
        <taxon>Agaricomycotina</taxon>
        <taxon>Agaricomycetes</taxon>
        <taxon>Polyporales</taxon>
        <taxon>Fibroporiaceae</taxon>
        <taxon>Fibroporia</taxon>
    </lineage>
</organism>
<dbReference type="GO" id="GO:0045329">
    <property type="term" value="P:carnitine biosynthetic process"/>
    <property type="evidence" value="ECO:0007669"/>
    <property type="project" value="UniProtKB-UniPathway"/>
</dbReference>
<evidence type="ECO:0000256" key="3">
    <source>
        <dbReference type="ARBA" id="ARBA00005022"/>
    </source>
</evidence>
<evidence type="ECO:0000256" key="9">
    <source>
        <dbReference type="ARBA" id="ARBA00023004"/>
    </source>
</evidence>
<keyword evidence="5" id="KW-0479">Metal-binding</keyword>
<accession>J4H5B2</accession>
<proteinExistence type="inferred from homology"/>
<dbReference type="GO" id="GO:0005506">
    <property type="term" value="F:iron ion binding"/>
    <property type="evidence" value="ECO:0007669"/>
    <property type="project" value="InterPro"/>
</dbReference>
<keyword evidence="8" id="KW-0560">Oxidoreductase</keyword>
<dbReference type="PANTHER" id="PTHR10696:SF51">
    <property type="entry name" value="TRIMETHYLLYSINE DIOXYGENASE, MITOCHONDRIAL"/>
    <property type="match status" value="1"/>
</dbReference>
<evidence type="ECO:0000256" key="1">
    <source>
        <dbReference type="ARBA" id="ARBA00001954"/>
    </source>
</evidence>
<dbReference type="Gene3D" id="3.60.130.10">
    <property type="entry name" value="Clavaminate synthase-like"/>
    <property type="match status" value="1"/>
</dbReference>
<sequence>MLNPSPTGSKSHASTLLPSSSHALFHLTSHLPLVGPSTQPHTSFYPWSWLHQHSYDPSFAQPPSTEKILWGAKILQDPPTVTYEEAMAPDEQGVFKWLSNVDKFGFCFVTNVPPTPEATEELSRRIGFIRETQYGTFWDFTSDLAKGDTAYTTMALGAHTDTTYYTDPCGLQLFHLLSHTDGSGGATLLVDGFYVASILRELHPTAYELLARVRVPAHAAGEHSALYTPSPRGGYPVLRHVDGELVQVRWNNDDRSVMDGLEPGMVEGWYDALRKWYQLLTSADSEYWVQLSPGTAVVVDNHRVLHGRSAFEGKRRMCGAYIGVDEYRSKLAVLTEKFAPDRIVRETAPYAEVNGRSVWNPAL</sequence>
<dbReference type="PANTHER" id="PTHR10696">
    <property type="entry name" value="GAMMA-BUTYROBETAINE HYDROXYLASE-RELATED"/>
    <property type="match status" value="1"/>
</dbReference>
<evidence type="ECO:0000313" key="12">
    <source>
        <dbReference type="Proteomes" id="UP000006352"/>
    </source>
</evidence>
<protein>
    <recommendedName>
        <fullName evidence="10">TauD/TfdA-like domain-containing protein</fullName>
    </recommendedName>
</protein>
<dbReference type="InParanoid" id="J4H5B2"/>
<dbReference type="GO" id="GO:0005739">
    <property type="term" value="C:mitochondrion"/>
    <property type="evidence" value="ECO:0007669"/>
    <property type="project" value="TreeGrafter"/>
</dbReference>
<dbReference type="GO" id="GO:0050353">
    <property type="term" value="F:trimethyllysine dioxygenase activity"/>
    <property type="evidence" value="ECO:0007669"/>
    <property type="project" value="InterPro"/>
</dbReference>
<dbReference type="SUPFAM" id="SSF51197">
    <property type="entry name" value="Clavaminate synthase-like"/>
    <property type="match status" value="1"/>
</dbReference>
<evidence type="ECO:0000256" key="7">
    <source>
        <dbReference type="ARBA" id="ARBA00022964"/>
    </source>
</evidence>
<evidence type="ECO:0000256" key="8">
    <source>
        <dbReference type="ARBA" id="ARBA00023002"/>
    </source>
</evidence>
<dbReference type="Pfam" id="PF02668">
    <property type="entry name" value="TauD"/>
    <property type="match status" value="1"/>
</dbReference>
<dbReference type="RefSeq" id="XP_012185717.1">
    <property type="nucleotide sequence ID" value="XM_012330327.1"/>
</dbReference>
<dbReference type="InterPro" id="IPR050411">
    <property type="entry name" value="AlphaKG_dependent_hydroxylases"/>
</dbReference>
<dbReference type="Proteomes" id="UP000006352">
    <property type="component" value="Unassembled WGS sequence"/>
</dbReference>
<dbReference type="HOGENOM" id="CLU_021859_2_1_1"/>
<comment type="similarity">
    <text evidence="4">Belongs to the gamma-BBH/TMLD family.</text>
</comment>
<dbReference type="EMBL" id="HE797328">
    <property type="protein sequence ID" value="CCM06434.1"/>
    <property type="molecule type" value="Genomic_DNA"/>
</dbReference>
<keyword evidence="7" id="KW-0223">Dioxygenase</keyword>
<dbReference type="GeneID" id="24101334"/>
<dbReference type="AlphaFoldDB" id="J4H5B2"/>
<reference evidence="11 12" key="1">
    <citation type="journal article" date="2012" name="Appl. Environ. Microbiol.">
        <title>Short-read sequencing for genomic analysis of the brown rot fungus Fibroporia radiculosa.</title>
        <authorList>
            <person name="Tang J.D."/>
            <person name="Perkins A.D."/>
            <person name="Sonstegard T.S."/>
            <person name="Schroeder S.G."/>
            <person name="Burgess S.C."/>
            <person name="Diehl S.V."/>
        </authorList>
    </citation>
    <scope>NUCLEOTIDE SEQUENCE [LARGE SCALE GENOMIC DNA]</scope>
    <source>
        <strain evidence="11 12">TFFH 294</strain>
    </source>
</reference>
<dbReference type="NCBIfam" id="TIGR02410">
    <property type="entry name" value="carnitine_TMLD"/>
    <property type="match status" value="1"/>
</dbReference>
<evidence type="ECO:0000256" key="4">
    <source>
        <dbReference type="ARBA" id="ARBA00008654"/>
    </source>
</evidence>
<dbReference type="InterPro" id="IPR042098">
    <property type="entry name" value="TauD-like_sf"/>
</dbReference>
<feature type="domain" description="TauD/TfdA-like" evidence="10">
    <location>
        <begin position="70"/>
        <end position="321"/>
    </location>
</feature>
<dbReference type="UniPathway" id="UPA00118"/>
<keyword evidence="6" id="KW-0124">Carnitine biosynthesis</keyword>
<evidence type="ECO:0000256" key="2">
    <source>
        <dbReference type="ARBA" id="ARBA00001961"/>
    </source>
</evidence>
<evidence type="ECO:0000256" key="6">
    <source>
        <dbReference type="ARBA" id="ARBA00022873"/>
    </source>
</evidence>
<comment type="cofactor">
    <cofactor evidence="1">
        <name>Fe(2+)</name>
        <dbReference type="ChEBI" id="CHEBI:29033"/>
    </cofactor>
</comment>
<gene>
    <name evidence="11" type="ORF">FIBRA_08695</name>
</gene>
<dbReference type="InterPro" id="IPR012776">
    <property type="entry name" value="Trimethyllysine_dOase"/>
</dbReference>
<dbReference type="FunFam" id="3.60.130.10:FF:000001">
    <property type="entry name" value="Trimethyllysine dioxygenase, mitochondrial"/>
    <property type="match status" value="1"/>
</dbReference>
<dbReference type="InterPro" id="IPR003819">
    <property type="entry name" value="TauD/TfdA-like"/>
</dbReference>
<evidence type="ECO:0000256" key="5">
    <source>
        <dbReference type="ARBA" id="ARBA00022723"/>
    </source>
</evidence>
<evidence type="ECO:0000313" key="11">
    <source>
        <dbReference type="EMBL" id="CCM06434.1"/>
    </source>
</evidence>
<keyword evidence="12" id="KW-1185">Reference proteome</keyword>
<comment type="cofactor">
    <cofactor evidence="2">
        <name>L-ascorbate</name>
        <dbReference type="ChEBI" id="CHEBI:38290"/>
    </cofactor>
</comment>
<evidence type="ECO:0000259" key="10">
    <source>
        <dbReference type="Pfam" id="PF02668"/>
    </source>
</evidence>
<dbReference type="OrthoDB" id="408743at2759"/>
<dbReference type="STRING" id="599839.J4H5B2"/>
<comment type="pathway">
    <text evidence="3">Amine and polyamine biosynthesis; carnitine biosynthesis.</text>
</comment>
<keyword evidence="9" id="KW-0408">Iron</keyword>